<organism evidence="3 4">
    <name type="scientific">Pteropus alecto</name>
    <name type="common">Black flying fox</name>
    <dbReference type="NCBI Taxonomy" id="9402"/>
    <lineage>
        <taxon>Eukaryota</taxon>
        <taxon>Metazoa</taxon>
        <taxon>Chordata</taxon>
        <taxon>Craniata</taxon>
        <taxon>Vertebrata</taxon>
        <taxon>Euteleostomi</taxon>
        <taxon>Mammalia</taxon>
        <taxon>Eutheria</taxon>
        <taxon>Laurasiatheria</taxon>
        <taxon>Chiroptera</taxon>
        <taxon>Yinpterochiroptera</taxon>
        <taxon>Pteropodoidea</taxon>
        <taxon>Pteropodidae</taxon>
        <taxon>Pteropodinae</taxon>
        <taxon>Pteropus</taxon>
    </lineage>
</organism>
<protein>
    <submittedName>
        <fullName evidence="3">Nucleolar GTP-binding protein 1</fullName>
    </submittedName>
</protein>
<evidence type="ECO:0000313" key="4">
    <source>
        <dbReference type="Proteomes" id="UP000010552"/>
    </source>
</evidence>
<dbReference type="EMBL" id="KB031026">
    <property type="protein sequence ID" value="ELK06643.1"/>
    <property type="molecule type" value="Genomic_DNA"/>
</dbReference>
<feature type="domain" description="Nucleolar GTP-binding protein 1 Rossman-fold" evidence="2">
    <location>
        <begin position="121"/>
        <end position="178"/>
    </location>
</feature>
<dbReference type="AlphaFoldDB" id="L5K813"/>
<dbReference type="InParanoid" id="L5K813"/>
<feature type="region of interest" description="Disordered" evidence="1">
    <location>
        <begin position="205"/>
        <end position="224"/>
    </location>
</feature>
<dbReference type="Pfam" id="PF06858">
    <property type="entry name" value="NOG1"/>
    <property type="match status" value="1"/>
</dbReference>
<sequence length="224" mass="24200">MKQSVPTGQLNLCKQRRSACPVGVLASESRPLLCDVAEQTGSVPRWLPNELCRPCPSSPSWLGSVQPASVSRSRQGGFGCVPALGCAGWQVCEPMCASVTLGRQVVDTPGILDQPLEDRNTIEMQAITALAHLRAAVLYVMDVSEQCGHGLQAQLELFRNIRPLFVGKPLVVVANKCDVRRIAELPEDSQVSRSGMSLSAGFQMELGSKSRARRFSPSQSRPCP</sequence>
<name>L5K813_PTEAL</name>
<proteinExistence type="predicted"/>
<accession>L5K813</accession>
<dbReference type="SUPFAM" id="SSF52540">
    <property type="entry name" value="P-loop containing nucleoside triphosphate hydrolases"/>
    <property type="match status" value="1"/>
</dbReference>
<dbReference type="Proteomes" id="UP000010552">
    <property type="component" value="Unassembled WGS sequence"/>
</dbReference>
<dbReference type="GO" id="GO:0005525">
    <property type="term" value="F:GTP binding"/>
    <property type="evidence" value="ECO:0007669"/>
    <property type="project" value="InterPro"/>
</dbReference>
<dbReference type="PANTHER" id="PTHR45759">
    <property type="entry name" value="NUCLEOLAR GTP-BINDING PROTEIN 1"/>
    <property type="match status" value="1"/>
</dbReference>
<gene>
    <name evidence="3" type="ORF">PAL_GLEAN10001638</name>
</gene>
<evidence type="ECO:0000256" key="1">
    <source>
        <dbReference type="SAM" id="MobiDB-lite"/>
    </source>
</evidence>
<evidence type="ECO:0000313" key="3">
    <source>
        <dbReference type="EMBL" id="ELK06643.1"/>
    </source>
</evidence>
<evidence type="ECO:0000259" key="2">
    <source>
        <dbReference type="Pfam" id="PF06858"/>
    </source>
</evidence>
<dbReference type="InterPro" id="IPR010674">
    <property type="entry name" value="NOG1_Rossman_fold_dom"/>
</dbReference>
<dbReference type="InterPro" id="IPR027417">
    <property type="entry name" value="P-loop_NTPase"/>
</dbReference>
<keyword evidence="4" id="KW-1185">Reference proteome</keyword>
<dbReference type="Gene3D" id="3.40.50.300">
    <property type="entry name" value="P-loop containing nucleotide triphosphate hydrolases"/>
    <property type="match status" value="1"/>
</dbReference>
<reference evidence="4" key="1">
    <citation type="journal article" date="2013" name="Science">
        <title>Comparative analysis of bat genomes provides insight into the evolution of flight and immunity.</title>
        <authorList>
            <person name="Zhang G."/>
            <person name="Cowled C."/>
            <person name="Shi Z."/>
            <person name="Huang Z."/>
            <person name="Bishop-Lilly K.A."/>
            <person name="Fang X."/>
            <person name="Wynne J.W."/>
            <person name="Xiong Z."/>
            <person name="Baker M.L."/>
            <person name="Zhao W."/>
            <person name="Tachedjian M."/>
            <person name="Zhu Y."/>
            <person name="Zhou P."/>
            <person name="Jiang X."/>
            <person name="Ng J."/>
            <person name="Yang L."/>
            <person name="Wu L."/>
            <person name="Xiao J."/>
            <person name="Feng Y."/>
            <person name="Chen Y."/>
            <person name="Sun X."/>
            <person name="Zhang Y."/>
            <person name="Marsh G.A."/>
            <person name="Crameri G."/>
            <person name="Broder C.C."/>
            <person name="Frey K.G."/>
            <person name="Wang L.F."/>
            <person name="Wang J."/>
        </authorList>
    </citation>
    <scope>NUCLEOTIDE SEQUENCE [LARGE SCALE GENOMIC DNA]</scope>
</reference>
<dbReference type="STRING" id="9402.L5K813"/>